<keyword evidence="2" id="KW-1185">Reference proteome</keyword>
<feature type="non-terminal residue" evidence="1">
    <location>
        <position position="1"/>
    </location>
</feature>
<comment type="caution">
    <text evidence="1">The sequence shown here is derived from an EMBL/GenBank/DDBJ whole genome shotgun (WGS) entry which is preliminary data.</text>
</comment>
<dbReference type="EMBL" id="BTRK01000004">
    <property type="protein sequence ID" value="GMR45563.1"/>
    <property type="molecule type" value="Genomic_DNA"/>
</dbReference>
<reference evidence="2" key="1">
    <citation type="submission" date="2022-10" db="EMBL/GenBank/DDBJ databases">
        <title>Genome assembly of Pristionchus species.</title>
        <authorList>
            <person name="Yoshida K."/>
            <person name="Sommer R.J."/>
        </authorList>
    </citation>
    <scope>NUCLEOTIDE SEQUENCE [LARGE SCALE GENOMIC DNA]</scope>
    <source>
        <strain evidence="2">RS5460</strain>
    </source>
</reference>
<accession>A0AAN5CJK5</accession>
<dbReference type="Proteomes" id="UP001328107">
    <property type="component" value="Unassembled WGS sequence"/>
</dbReference>
<sequence length="86" mass="9333">LEAEVSRVSDVASNCSMDWRSGEVVHVGTQIVRSRLELEAHSTGNSRLDRDSLTGRESFNSLSHSFDSSAGLVSNDHGITNGERTD</sequence>
<gene>
    <name evidence="1" type="ORF">PMAYCL1PPCAC_15757</name>
</gene>
<name>A0AAN5CJK5_9BILA</name>
<organism evidence="1 2">
    <name type="scientific">Pristionchus mayeri</name>
    <dbReference type="NCBI Taxonomy" id="1317129"/>
    <lineage>
        <taxon>Eukaryota</taxon>
        <taxon>Metazoa</taxon>
        <taxon>Ecdysozoa</taxon>
        <taxon>Nematoda</taxon>
        <taxon>Chromadorea</taxon>
        <taxon>Rhabditida</taxon>
        <taxon>Rhabditina</taxon>
        <taxon>Diplogasteromorpha</taxon>
        <taxon>Diplogasteroidea</taxon>
        <taxon>Neodiplogasteridae</taxon>
        <taxon>Pristionchus</taxon>
    </lineage>
</organism>
<evidence type="ECO:0000313" key="1">
    <source>
        <dbReference type="EMBL" id="GMR45563.1"/>
    </source>
</evidence>
<dbReference type="AlphaFoldDB" id="A0AAN5CJK5"/>
<proteinExistence type="predicted"/>
<evidence type="ECO:0000313" key="2">
    <source>
        <dbReference type="Proteomes" id="UP001328107"/>
    </source>
</evidence>
<protein>
    <submittedName>
        <fullName evidence="1">Uncharacterized protein</fullName>
    </submittedName>
</protein>